<reference evidence="4 5" key="1">
    <citation type="submission" date="2019-10" db="EMBL/GenBank/DDBJ databases">
        <title>Evaluation of single-gene subtyping targets for Pseudomonas.</title>
        <authorList>
            <person name="Reichler S.J."/>
            <person name="Orsi R.H."/>
            <person name="Wiedmann M."/>
            <person name="Martin N.H."/>
            <person name="Murphy S.I."/>
        </authorList>
    </citation>
    <scope>NUCLEOTIDE SEQUENCE [LARGE SCALE GENOMIC DNA]</scope>
    <source>
        <strain evidence="4 5">FSL R10-2107</strain>
    </source>
</reference>
<dbReference type="InterPro" id="IPR048126">
    <property type="entry name" value="Toxin_VasX"/>
</dbReference>
<dbReference type="RefSeq" id="WP_048388999.1">
    <property type="nucleotide sequence ID" value="NZ_JBQDTL010000002.1"/>
</dbReference>
<evidence type="ECO:0000259" key="3">
    <source>
        <dbReference type="Pfam" id="PF20249"/>
    </source>
</evidence>
<dbReference type="InterPro" id="IPR046864">
    <property type="entry name" value="VasX_N"/>
</dbReference>
<keyword evidence="2" id="KW-0812">Transmembrane</keyword>
<dbReference type="CDD" id="cd20707">
    <property type="entry name" value="MIX_III"/>
    <property type="match status" value="1"/>
</dbReference>
<evidence type="ECO:0000256" key="1">
    <source>
        <dbReference type="SAM" id="MobiDB-lite"/>
    </source>
</evidence>
<feature type="transmembrane region" description="Helical" evidence="2">
    <location>
        <begin position="879"/>
        <end position="897"/>
    </location>
</feature>
<keyword evidence="2" id="KW-0472">Membrane</keyword>
<comment type="caution">
    <text evidence="4">The sequence shown here is derived from an EMBL/GenBank/DDBJ whole genome shotgun (WGS) entry which is preliminary data.</text>
</comment>
<gene>
    <name evidence="4" type="ORF">GHO30_16035</name>
</gene>
<evidence type="ECO:0000256" key="2">
    <source>
        <dbReference type="SAM" id="Phobius"/>
    </source>
</evidence>
<feature type="compositionally biased region" description="Polar residues" evidence="1">
    <location>
        <begin position="440"/>
        <end position="454"/>
    </location>
</feature>
<dbReference type="Proteomes" id="UP000470186">
    <property type="component" value="Unassembled WGS sequence"/>
</dbReference>
<name>A0A6A7Z2T0_9PSED</name>
<evidence type="ECO:0000313" key="4">
    <source>
        <dbReference type="EMBL" id="MQU32881.1"/>
    </source>
</evidence>
<feature type="domain" description="Toxin VasX N-terminal region" evidence="3">
    <location>
        <begin position="21"/>
        <end position="165"/>
    </location>
</feature>
<sequence length="1119" mass="122171">MTLGTQFNIAISETAVLTDRCRACQRKGLPILPLRHALVPRSRDEQTRPDTVQTDTRMGLRTLRAGYLYVLLDRSIWQAYQVTPDGYLRQFNPYEPAPANEASLSDACVSAHHDGPASFLNIDTDKHTTAWLAFASDPWPASVLDGYKAGRAPERFQKLDLASARDNPASVGLTMNTENLQVDKQVYEYQAHKTAASSAVLALNPPVKDWRFYEHSQQAHTPYFDSVHGFCSRAHRVGALKGFVIGAIATHKLQQGVLAFVLDDTIGLVQEYNGLRNGWIETRQQWMSEPERAYKYQTSQLLLAIRVVNRETADNQTPPAIDPVSGDGPPDFSSPEVQRERLVRQRTLSADEALEERYDEQARALFQRLYEEELANYQRYIDQSAHAYVAACRSQQFVRIEQHDYDGANRPSGLAYCQTMARCLEGGISEAPPPQDKGSHTQSPPADTGPTTSLWSDLLKNPQSPVYRALLVRDKKLLADLLPSFNAETDESEWNDTEKLYSTIVALIGSDEFKHSVRPHLQLAMAQLLGALNSAAARLQPALSPAVAHVVSRLNCAVQLLYNGVHLTQLKVTMTLGQYYALQSEYLRSLQQKAADAIDRTWDSAKDKLGEIDHEARQARKQVRPIIQNGLLSLAVLHPKIADHAVTISVWVEGKVTELQDSLMRQANLGMDHLGRSAHALLVNVTVGFGTLDPQTRKLLQGLKVSTQQAAHWVRTGFTGLRGVATSSELLLAIGGLYFASDSLKKNIEEAEKAIGDKSDEARLALYGSSLGVLGGGIEVVGIALEKGAEQAQKIGGLSARSSAAAKATAHAGNIVIRVGGSISAVSGLYDATQAGFAASRSSKGGDIYASYAYASSTILSGLGAGLGILAAATGVSTLLGPLGIALLLGLAGYALFKWAEGKESTALERWARRCYFGYHNETPPIHWSKPEHAAMAIAELNAATMGVEAGVNFSLRLVETDSPGNMGKSSAILRRQLEYRLVLPLFDAKRSAYRWSLTVHRHGDGAADQYLGGEVVAQGNLNPPELATPASKRQTALAVPKLPKKPDYQASSTTPTLNIRTVTSADARTLQIKDIKGAIELLPDSRRHNIEAATLSLTYWPNRDILDAYAELTLMDHQ</sequence>
<dbReference type="EMBL" id="WIVX01000080">
    <property type="protein sequence ID" value="MQU32881.1"/>
    <property type="molecule type" value="Genomic_DNA"/>
</dbReference>
<evidence type="ECO:0000313" key="5">
    <source>
        <dbReference type="Proteomes" id="UP000470186"/>
    </source>
</evidence>
<protein>
    <recommendedName>
        <fullName evidence="3">Toxin VasX N-terminal region domain-containing protein</fullName>
    </recommendedName>
</protein>
<accession>A0A6A7Z2T0</accession>
<feature type="transmembrane region" description="Helical" evidence="2">
    <location>
        <begin position="851"/>
        <end position="873"/>
    </location>
</feature>
<feature type="region of interest" description="Disordered" evidence="1">
    <location>
        <begin position="314"/>
        <end position="336"/>
    </location>
</feature>
<dbReference type="AlphaFoldDB" id="A0A6A7Z2T0"/>
<proteinExistence type="predicted"/>
<keyword evidence="5" id="KW-1185">Reference proteome</keyword>
<feature type="region of interest" description="Disordered" evidence="1">
    <location>
        <begin position="427"/>
        <end position="454"/>
    </location>
</feature>
<dbReference type="NCBIfam" id="NF041559">
    <property type="entry name" value="BTH_I2691_fam"/>
    <property type="match status" value="1"/>
</dbReference>
<keyword evidence="2" id="KW-1133">Transmembrane helix</keyword>
<dbReference type="Pfam" id="PF20249">
    <property type="entry name" value="VasX_N"/>
    <property type="match status" value="1"/>
</dbReference>
<organism evidence="4 5">
    <name type="scientific">Pseudomonas helleri</name>
    <dbReference type="NCBI Taxonomy" id="1608996"/>
    <lineage>
        <taxon>Bacteria</taxon>
        <taxon>Pseudomonadati</taxon>
        <taxon>Pseudomonadota</taxon>
        <taxon>Gammaproteobacteria</taxon>
        <taxon>Pseudomonadales</taxon>
        <taxon>Pseudomonadaceae</taxon>
        <taxon>Pseudomonas</taxon>
    </lineage>
</organism>